<evidence type="ECO:0000256" key="1">
    <source>
        <dbReference type="ARBA" id="ARBA00008072"/>
    </source>
</evidence>
<organism evidence="4 5">
    <name type="scientific">Remersonia thermophila</name>
    <dbReference type="NCBI Taxonomy" id="72144"/>
    <lineage>
        <taxon>Eukaryota</taxon>
        <taxon>Fungi</taxon>
        <taxon>Dikarya</taxon>
        <taxon>Ascomycota</taxon>
        <taxon>Pezizomycotina</taxon>
        <taxon>Sordariomycetes</taxon>
        <taxon>Sordariomycetidae</taxon>
        <taxon>Sordariales</taxon>
        <taxon>Sordariales incertae sedis</taxon>
        <taxon>Remersonia</taxon>
    </lineage>
</organism>
<evidence type="ECO:0000313" key="4">
    <source>
        <dbReference type="EMBL" id="KAL2268438.1"/>
    </source>
</evidence>
<dbReference type="GeneID" id="98124289"/>
<dbReference type="PANTHER" id="PTHR45348">
    <property type="entry name" value="HYPOTHETICAL OXIDOREDUCTASE (EUROFUNG)"/>
    <property type="match status" value="1"/>
</dbReference>
<comment type="caution">
    <text evidence="4">The sequence shown here is derived from an EMBL/GenBank/DDBJ whole genome shotgun (WGS) entry which is preliminary data.</text>
</comment>
<dbReference type="EMBL" id="JAZGUE010000003">
    <property type="protein sequence ID" value="KAL2268438.1"/>
    <property type="molecule type" value="Genomic_DNA"/>
</dbReference>
<dbReference type="SUPFAM" id="SSF50129">
    <property type="entry name" value="GroES-like"/>
    <property type="match status" value="1"/>
</dbReference>
<keyword evidence="2" id="KW-0560">Oxidoreductase</keyword>
<dbReference type="Gene3D" id="3.40.50.720">
    <property type="entry name" value="NAD(P)-binding Rossmann-like Domain"/>
    <property type="match status" value="1"/>
</dbReference>
<protein>
    <recommendedName>
        <fullName evidence="3">Enoyl reductase (ER) domain-containing protein</fullName>
    </recommendedName>
</protein>
<dbReference type="InterPro" id="IPR013154">
    <property type="entry name" value="ADH-like_N"/>
</dbReference>
<evidence type="ECO:0000313" key="5">
    <source>
        <dbReference type="Proteomes" id="UP001600064"/>
    </source>
</evidence>
<dbReference type="Proteomes" id="UP001600064">
    <property type="component" value="Unassembled WGS sequence"/>
</dbReference>
<evidence type="ECO:0000259" key="3">
    <source>
        <dbReference type="SMART" id="SM00829"/>
    </source>
</evidence>
<dbReference type="RefSeq" id="XP_070867162.1">
    <property type="nucleotide sequence ID" value="XM_071009645.1"/>
</dbReference>
<reference evidence="4 5" key="1">
    <citation type="journal article" date="2024" name="Commun. Biol.">
        <title>Comparative genomic analysis of thermophilic fungi reveals convergent evolutionary adaptations and gene losses.</title>
        <authorList>
            <person name="Steindorff A.S."/>
            <person name="Aguilar-Pontes M.V."/>
            <person name="Robinson A.J."/>
            <person name="Andreopoulos B."/>
            <person name="LaButti K."/>
            <person name="Kuo A."/>
            <person name="Mondo S."/>
            <person name="Riley R."/>
            <person name="Otillar R."/>
            <person name="Haridas S."/>
            <person name="Lipzen A."/>
            <person name="Grimwood J."/>
            <person name="Schmutz J."/>
            <person name="Clum A."/>
            <person name="Reid I.D."/>
            <person name="Moisan M.C."/>
            <person name="Butler G."/>
            <person name="Nguyen T.T.M."/>
            <person name="Dewar K."/>
            <person name="Conant G."/>
            <person name="Drula E."/>
            <person name="Henrissat B."/>
            <person name="Hansel C."/>
            <person name="Singer S."/>
            <person name="Hutchinson M.I."/>
            <person name="de Vries R.P."/>
            <person name="Natvig D.O."/>
            <person name="Powell A.J."/>
            <person name="Tsang A."/>
            <person name="Grigoriev I.V."/>
        </authorList>
    </citation>
    <scope>NUCLEOTIDE SEQUENCE [LARGE SCALE GENOMIC DNA]</scope>
    <source>
        <strain evidence="4 5">ATCC 22073</strain>
    </source>
</reference>
<name>A0ABR4DDK3_9PEZI</name>
<gene>
    <name evidence="4" type="ORF">VTJ83DRAFT_3284</name>
</gene>
<dbReference type="CDD" id="cd08249">
    <property type="entry name" value="enoyl_reductase_like"/>
    <property type="match status" value="1"/>
</dbReference>
<proteinExistence type="inferred from homology"/>
<dbReference type="Gene3D" id="3.90.180.10">
    <property type="entry name" value="Medium-chain alcohol dehydrogenases, catalytic domain"/>
    <property type="match status" value="1"/>
</dbReference>
<dbReference type="InterPro" id="IPR036291">
    <property type="entry name" value="NAD(P)-bd_dom_sf"/>
</dbReference>
<keyword evidence="5" id="KW-1185">Reference proteome</keyword>
<dbReference type="PANTHER" id="PTHR45348:SF5">
    <property type="entry name" value="OXIDOREDUCTASE, PUTATIVE (AFU_ORTHOLOGUE AFUA_8G01420)-RELATED"/>
    <property type="match status" value="1"/>
</dbReference>
<dbReference type="InterPro" id="IPR047122">
    <property type="entry name" value="Trans-enoyl_RdTase-like"/>
</dbReference>
<dbReference type="SUPFAM" id="SSF51735">
    <property type="entry name" value="NAD(P)-binding Rossmann-fold domains"/>
    <property type="match status" value="1"/>
</dbReference>
<dbReference type="InterPro" id="IPR020843">
    <property type="entry name" value="ER"/>
</dbReference>
<dbReference type="SMART" id="SM00829">
    <property type="entry name" value="PKS_ER"/>
    <property type="match status" value="1"/>
</dbReference>
<feature type="domain" description="Enoyl reductase (ER)" evidence="3">
    <location>
        <begin position="12"/>
        <end position="358"/>
    </location>
</feature>
<evidence type="ECO:0000256" key="2">
    <source>
        <dbReference type="ARBA" id="ARBA00023002"/>
    </source>
</evidence>
<dbReference type="Pfam" id="PF08240">
    <property type="entry name" value="ADH_N"/>
    <property type="match status" value="1"/>
</dbReference>
<sequence length="372" mass="39511">MATMKEALVRKGVQVSIVDAPIPAINDDQVLIRVVVSGSNPKDWKLPEWFGAEGSPGTNEGDDIAGVVERVGARVFEFKPGDRVAAFHEMRTRGGSYAEYAVAWQHTTFHIPKETSFEEAAAIPLAAATSALALYQRLRLPQPWDPPATPAPGPLVIYGAASAVGIYAVQLALRSGIQPIIAVAGRAKDYVASFLDPGRRGDLVIDYRDGDEAVVKALVDALQAHRRRSGPGPVYVLDAVSEGSSLPNLGAALRQVLGSSSSSSDGDAASGGSKVTFVLHTAEPKAAEVFPAGVERTITTVGDVHQDAKDFGYVYFRYMARGLQEGWFKPQRTEVVPGGLGGIETALRNLKEGKASAVKYVFRIAETAGVQG</sequence>
<accession>A0ABR4DDK3</accession>
<dbReference type="InterPro" id="IPR011032">
    <property type="entry name" value="GroES-like_sf"/>
</dbReference>
<comment type="similarity">
    <text evidence="1">Belongs to the zinc-containing alcohol dehydrogenase family.</text>
</comment>